<dbReference type="InterPro" id="IPR000504">
    <property type="entry name" value="RRM_dom"/>
</dbReference>
<evidence type="ECO:0000256" key="4">
    <source>
        <dbReference type="SAM" id="MobiDB-lite"/>
    </source>
</evidence>
<dbReference type="InterPro" id="IPR035979">
    <property type="entry name" value="RBD_domain_sf"/>
</dbReference>
<feature type="region of interest" description="Disordered" evidence="4">
    <location>
        <begin position="54"/>
        <end position="179"/>
    </location>
</feature>
<dbReference type="GO" id="GO:0003723">
    <property type="term" value="F:RNA binding"/>
    <property type="evidence" value="ECO:0007669"/>
    <property type="project" value="UniProtKB-UniRule"/>
</dbReference>
<feature type="compositionally biased region" description="Polar residues" evidence="4">
    <location>
        <begin position="105"/>
        <end position="123"/>
    </location>
</feature>
<accession>A0AAN7UXM7</accession>
<dbReference type="PROSITE" id="PS50102">
    <property type="entry name" value="RRM"/>
    <property type="match status" value="2"/>
</dbReference>
<dbReference type="SUPFAM" id="SSF54928">
    <property type="entry name" value="RNA-binding domain, RBD"/>
    <property type="match status" value="2"/>
</dbReference>
<dbReference type="CDD" id="cd00590">
    <property type="entry name" value="RRM_SF"/>
    <property type="match status" value="1"/>
</dbReference>
<dbReference type="InterPro" id="IPR012677">
    <property type="entry name" value="Nucleotide-bd_a/b_plait_sf"/>
</dbReference>
<name>A0AAN7UXM7_9PEZI</name>
<feature type="compositionally biased region" description="Basic and acidic residues" evidence="4">
    <location>
        <begin position="286"/>
        <end position="300"/>
    </location>
</feature>
<dbReference type="SMART" id="SM00360">
    <property type="entry name" value="RRM"/>
    <property type="match status" value="2"/>
</dbReference>
<evidence type="ECO:0000313" key="7">
    <source>
        <dbReference type="Proteomes" id="UP001305414"/>
    </source>
</evidence>
<dbReference type="AlphaFoldDB" id="A0AAN7UXM7"/>
<keyword evidence="2 3" id="KW-0694">RNA-binding</keyword>
<feature type="compositionally biased region" description="Basic and acidic residues" evidence="4">
    <location>
        <begin position="126"/>
        <end position="136"/>
    </location>
</feature>
<sequence length="426" mass="48097">MSGCGWGIPFFLTRPNQRRQRFRSSIVVSSQNPLRRFDSLSDCWLVGLGHATSGITAQSQSPTSRRGREEQENMADPVVAPTPSRSSAATSSNWRDASNWRRSEGTASSPRPSRFTQNRSTGGASWRDREEKKATEDVQTNGDNTARRLDPSDFFPKSRPYDRVRTNKSPQKDDGGTAKAIAEGRRIYIGNLRYQAKPDDIEDLLKANDLGHFTNIHISIDPFTGRNPSYCFVEFPDADSAKTAMEILEGKDLLGREVKCRPCQPKGSGSGGKPSEAPNRWGQWSGEKDSDEQSKPRSFDRYRQDFTGKRLYVGGLPRMHDQATNFAEMTELFKDYKLEAISKRVSAHESTRELPGRHDYCFVDFSTPEQAKEAMEALNGTPFRGERLKVSPAKGRSNKWRERDELDGKRGFDRPDAPAREWDNDE</sequence>
<feature type="compositionally biased region" description="Basic and acidic residues" evidence="4">
    <location>
        <begin position="399"/>
        <end position="426"/>
    </location>
</feature>
<dbReference type="Proteomes" id="UP001305414">
    <property type="component" value="Unassembled WGS sequence"/>
</dbReference>
<keyword evidence="1" id="KW-0677">Repeat</keyword>
<feature type="compositionally biased region" description="Basic and acidic residues" evidence="4">
    <location>
        <begin position="159"/>
        <end position="179"/>
    </location>
</feature>
<keyword evidence="7" id="KW-1185">Reference proteome</keyword>
<protein>
    <recommendedName>
        <fullName evidence="5">RRM domain-containing protein</fullName>
    </recommendedName>
</protein>
<organism evidence="6 7">
    <name type="scientific">Xylaria bambusicola</name>
    <dbReference type="NCBI Taxonomy" id="326684"/>
    <lineage>
        <taxon>Eukaryota</taxon>
        <taxon>Fungi</taxon>
        <taxon>Dikarya</taxon>
        <taxon>Ascomycota</taxon>
        <taxon>Pezizomycotina</taxon>
        <taxon>Sordariomycetes</taxon>
        <taxon>Xylariomycetidae</taxon>
        <taxon>Xylariales</taxon>
        <taxon>Xylariaceae</taxon>
        <taxon>Xylaria</taxon>
    </lineage>
</organism>
<comment type="caution">
    <text evidence="6">The sequence shown here is derived from an EMBL/GenBank/DDBJ whole genome shotgun (WGS) entry which is preliminary data.</text>
</comment>
<proteinExistence type="predicted"/>
<evidence type="ECO:0000256" key="1">
    <source>
        <dbReference type="ARBA" id="ARBA00022737"/>
    </source>
</evidence>
<feature type="domain" description="RRM" evidence="5">
    <location>
        <begin position="309"/>
        <end position="395"/>
    </location>
</feature>
<reference evidence="6 7" key="1">
    <citation type="submission" date="2023-10" db="EMBL/GenBank/DDBJ databases">
        <title>Draft genome sequence of Xylaria bambusicola isolate GMP-LS, the root and basal stem rot pathogen of sugarcane in Indonesia.</title>
        <authorList>
            <person name="Selvaraj P."/>
            <person name="Muralishankar V."/>
            <person name="Muruganantham S."/>
            <person name="Sp S."/>
            <person name="Haryani S."/>
            <person name="Lau K.J.X."/>
            <person name="Naqvi N.I."/>
        </authorList>
    </citation>
    <scope>NUCLEOTIDE SEQUENCE [LARGE SCALE GENOMIC DNA]</scope>
    <source>
        <strain evidence="6">GMP-LS</strain>
    </source>
</reference>
<dbReference type="PANTHER" id="PTHR23236">
    <property type="entry name" value="EUKARYOTIC TRANSLATION INITIATION FACTOR 4B/4H"/>
    <property type="match status" value="1"/>
</dbReference>
<dbReference type="PANTHER" id="PTHR23236:SF119">
    <property type="entry name" value="NUCLEAR RNA-BINDING PROTEIN SART-3"/>
    <property type="match status" value="1"/>
</dbReference>
<gene>
    <name evidence="6" type="ORF">RRF57_009985</name>
</gene>
<evidence type="ECO:0000259" key="5">
    <source>
        <dbReference type="PROSITE" id="PS50102"/>
    </source>
</evidence>
<feature type="region of interest" description="Disordered" evidence="4">
    <location>
        <begin position="259"/>
        <end position="300"/>
    </location>
</feature>
<evidence type="ECO:0000256" key="2">
    <source>
        <dbReference type="ARBA" id="ARBA00022884"/>
    </source>
</evidence>
<evidence type="ECO:0000256" key="3">
    <source>
        <dbReference type="PROSITE-ProRule" id="PRU00176"/>
    </source>
</evidence>
<dbReference type="Pfam" id="PF00076">
    <property type="entry name" value="RRM_1"/>
    <property type="match status" value="2"/>
</dbReference>
<evidence type="ECO:0000313" key="6">
    <source>
        <dbReference type="EMBL" id="KAK5634271.1"/>
    </source>
</evidence>
<dbReference type="EMBL" id="JAWHQM010000039">
    <property type="protein sequence ID" value="KAK5634271.1"/>
    <property type="molecule type" value="Genomic_DNA"/>
</dbReference>
<feature type="domain" description="RRM" evidence="5">
    <location>
        <begin position="185"/>
        <end position="265"/>
    </location>
</feature>
<feature type="region of interest" description="Disordered" evidence="4">
    <location>
        <begin position="383"/>
        <end position="426"/>
    </location>
</feature>
<feature type="compositionally biased region" description="Polar residues" evidence="4">
    <location>
        <begin position="54"/>
        <end position="64"/>
    </location>
</feature>
<dbReference type="Gene3D" id="3.30.70.330">
    <property type="match status" value="2"/>
</dbReference>
<feature type="compositionally biased region" description="Low complexity" evidence="4">
    <location>
        <begin position="77"/>
        <end position="92"/>
    </location>
</feature>